<proteinExistence type="predicted"/>
<dbReference type="EMBL" id="BAAAQQ010000011">
    <property type="protein sequence ID" value="GAA2124800.1"/>
    <property type="molecule type" value="Genomic_DNA"/>
</dbReference>
<feature type="compositionally biased region" description="Low complexity" evidence="1">
    <location>
        <begin position="69"/>
        <end position="81"/>
    </location>
</feature>
<evidence type="ECO:0000313" key="2">
    <source>
        <dbReference type="EMBL" id="GAA2124800.1"/>
    </source>
</evidence>
<evidence type="ECO:0000313" key="3">
    <source>
        <dbReference type="Proteomes" id="UP001500575"/>
    </source>
</evidence>
<organism evidence="2 3">
    <name type="scientific">Nocardioides bigeumensis</name>
    <dbReference type="NCBI Taxonomy" id="433657"/>
    <lineage>
        <taxon>Bacteria</taxon>
        <taxon>Bacillati</taxon>
        <taxon>Actinomycetota</taxon>
        <taxon>Actinomycetes</taxon>
        <taxon>Propionibacteriales</taxon>
        <taxon>Nocardioidaceae</taxon>
        <taxon>Nocardioides</taxon>
    </lineage>
</organism>
<reference evidence="3" key="1">
    <citation type="journal article" date="2019" name="Int. J. Syst. Evol. Microbiol.">
        <title>The Global Catalogue of Microorganisms (GCM) 10K type strain sequencing project: providing services to taxonomists for standard genome sequencing and annotation.</title>
        <authorList>
            <consortium name="The Broad Institute Genomics Platform"/>
            <consortium name="The Broad Institute Genome Sequencing Center for Infectious Disease"/>
            <person name="Wu L."/>
            <person name="Ma J."/>
        </authorList>
    </citation>
    <scope>NUCLEOTIDE SEQUENCE [LARGE SCALE GENOMIC DNA]</scope>
    <source>
        <strain evidence="3">JCM 16021</strain>
    </source>
</reference>
<dbReference type="RefSeq" id="WP_344303748.1">
    <property type="nucleotide sequence ID" value="NZ_BAAAQQ010000011.1"/>
</dbReference>
<dbReference type="Proteomes" id="UP001500575">
    <property type="component" value="Unassembled WGS sequence"/>
</dbReference>
<sequence>MEEYRPIPDTGVMEVVAQLVVVNGMVIVEARFRDNLRMLLNHELPDRRVEIEQTIAYLDQNPLAVAALAPQPSGQSPASGPADPPEAAGFPAPSVPGQAPTRLPDPPHRHWDPHPLPPLGAWRDPVVDTPDEQRRAHVETWAARLLVLPPDGWAVSHHLHATAGHLFKLRDDGTSIIADQHLLRMTAIYIDTDSLPSAGAGEPVLSRMRVLHRRAFGAGDWRAVREPEWRSLQGRPAVLDHFGQDGPERWGFSLATDLGDGHGAVVIAGGPPLRADALDVALESASTLELTPGPEGRRLPRWRIGPGWNAGEEVQVSTEEVVAMVTLKLVPPVYAGLAGIAKLDAWEDWVFQTSNPARGARSLGNREVHVDGLDVARLLRFDYQPSGRGRAIVNLVVGLVGEDTGFTFVMESWAGAEAAYIQPDLLLERISVLGPLPGRS</sequence>
<name>A0ABP5K2Q5_9ACTN</name>
<protein>
    <submittedName>
        <fullName evidence="2">Uncharacterized protein</fullName>
    </submittedName>
</protein>
<gene>
    <name evidence="2" type="ORF">GCM10009843_21840</name>
</gene>
<evidence type="ECO:0000256" key="1">
    <source>
        <dbReference type="SAM" id="MobiDB-lite"/>
    </source>
</evidence>
<accession>A0ABP5K2Q5</accession>
<feature type="region of interest" description="Disordered" evidence="1">
    <location>
        <begin position="69"/>
        <end position="117"/>
    </location>
</feature>
<keyword evidence="3" id="KW-1185">Reference proteome</keyword>
<comment type="caution">
    <text evidence="2">The sequence shown here is derived from an EMBL/GenBank/DDBJ whole genome shotgun (WGS) entry which is preliminary data.</text>
</comment>